<keyword evidence="2" id="KW-1185">Reference proteome</keyword>
<reference evidence="1 2" key="1">
    <citation type="submission" date="2021-06" db="EMBL/GenBank/DDBJ databases">
        <title>Caerostris darwini draft genome.</title>
        <authorList>
            <person name="Kono N."/>
            <person name="Arakawa K."/>
        </authorList>
    </citation>
    <scope>NUCLEOTIDE SEQUENCE [LARGE SCALE GENOMIC DNA]</scope>
</reference>
<accession>A0AAV4N758</accession>
<protein>
    <submittedName>
        <fullName evidence="1">Uncharacterized protein</fullName>
    </submittedName>
</protein>
<evidence type="ECO:0000313" key="2">
    <source>
        <dbReference type="Proteomes" id="UP001054837"/>
    </source>
</evidence>
<sequence>MRNMNRKHTTSPSAAISLSKRAIKSHIMHPCAITRSAPREEYGSKTVATWGHSTCVTVIAGAPPTPS</sequence>
<dbReference type="Proteomes" id="UP001054837">
    <property type="component" value="Unassembled WGS sequence"/>
</dbReference>
<comment type="caution">
    <text evidence="1">The sequence shown here is derived from an EMBL/GenBank/DDBJ whole genome shotgun (WGS) entry which is preliminary data.</text>
</comment>
<dbReference type="AlphaFoldDB" id="A0AAV4N758"/>
<name>A0AAV4N758_9ARAC</name>
<evidence type="ECO:0000313" key="1">
    <source>
        <dbReference type="EMBL" id="GIX79640.1"/>
    </source>
</evidence>
<dbReference type="EMBL" id="BPLQ01001202">
    <property type="protein sequence ID" value="GIX79640.1"/>
    <property type="molecule type" value="Genomic_DNA"/>
</dbReference>
<proteinExistence type="predicted"/>
<organism evidence="1 2">
    <name type="scientific">Caerostris darwini</name>
    <dbReference type="NCBI Taxonomy" id="1538125"/>
    <lineage>
        <taxon>Eukaryota</taxon>
        <taxon>Metazoa</taxon>
        <taxon>Ecdysozoa</taxon>
        <taxon>Arthropoda</taxon>
        <taxon>Chelicerata</taxon>
        <taxon>Arachnida</taxon>
        <taxon>Araneae</taxon>
        <taxon>Araneomorphae</taxon>
        <taxon>Entelegynae</taxon>
        <taxon>Araneoidea</taxon>
        <taxon>Araneidae</taxon>
        <taxon>Caerostris</taxon>
    </lineage>
</organism>
<gene>
    <name evidence="1" type="ORF">CDAR_4241</name>
</gene>